<dbReference type="InterPro" id="IPR051201">
    <property type="entry name" value="Chloro_Bact_Ser_Proteases"/>
</dbReference>
<dbReference type="GO" id="GO:0004252">
    <property type="term" value="F:serine-type endopeptidase activity"/>
    <property type="evidence" value="ECO:0007669"/>
    <property type="project" value="InterPro"/>
</dbReference>
<accession>L9X2D0</accession>
<gene>
    <name evidence="5" type="ORF">C491_15632</name>
</gene>
<evidence type="ECO:0000259" key="4">
    <source>
        <dbReference type="PROSITE" id="PS50106"/>
    </source>
</evidence>
<name>L9X2D0_9EURY</name>
<evidence type="ECO:0000256" key="3">
    <source>
        <dbReference type="ARBA" id="ARBA00022801"/>
    </source>
</evidence>
<evidence type="ECO:0000256" key="2">
    <source>
        <dbReference type="ARBA" id="ARBA00022670"/>
    </source>
</evidence>
<dbReference type="eggNOG" id="arCOG02833">
    <property type="taxonomic scope" value="Archaea"/>
</dbReference>
<dbReference type="Gene3D" id="2.40.10.10">
    <property type="entry name" value="Trypsin-like serine proteases"/>
    <property type="match status" value="2"/>
</dbReference>
<dbReference type="SMART" id="SM00228">
    <property type="entry name" value="PDZ"/>
    <property type="match status" value="1"/>
</dbReference>
<dbReference type="PANTHER" id="PTHR43343">
    <property type="entry name" value="PEPTIDASE S12"/>
    <property type="match status" value="1"/>
</dbReference>
<dbReference type="PRINTS" id="PR00834">
    <property type="entry name" value="PROTEASES2C"/>
</dbReference>
<dbReference type="InterPro" id="IPR009003">
    <property type="entry name" value="Peptidase_S1_PA"/>
</dbReference>
<dbReference type="Pfam" id="PF13365">
    <property type="entry name" value="Trypsin_2"/>
    <property type="match status" value="1"/>
</dbReference>
<dbReference type="InterPro" id="IPR041489">
    <property type="entry name" value="PDZ_6"/>
</dbReference>
<feature type="domain" description="PDZ" evidence="4">
    <location>
        <begin position="196"/>
        <end position="255"/>
    </location>
</feature>
<dbReference type="Gene3D" id="2.30.42.10">
    <property type="match status" value="1"/>
</dbReference>
<dbReference type="SUPFAM" id="SSF50156">
    <property type="entry name" value="PDZ domain-like"/>
    <property type="match status" value="1"/>
</dbReference>
<evidence type="ECO:0000256" key="1">
    <source>
        <dbReference type="ARBA" id="ARBA00010541"/>
    </source>
</evidence>
<dbReference type="InterPro" id="IPR001478">
    <property type="entry name" value="PDZ"/>
</dbReference>
<dbReference type="Pfam" id="PF17820">
    <property type="entry name" value="PDZ_6"/>
    <property type="match status" value="1"/>
</dbReference>
<dbReference type="PROSITE" id="PS50106">
    <property type="entry name" value="PDZ"/>
    <property type="match status" value="1"/>
</dbReference>
<dbReference type="InterPro" id="IPR036034">
    <property type="entry name" value="PDZ_sf"/>
</dbReference>
<keyword evidence="2" id="KW-0645">Protease</keyword>
<reference evidence="5 6" key="1">
    <citation type="journal article" date="2014" name="PLoS Genet.">
        <title>Phylogenetically driven sequencing of extremely halophilic archaea reveals strategies for static and dynamic osmo-response.</title>
        <authorList>
            <person name="Becker E.A."/>
            <person name="Seitzer P.M."/>
            <person name="Tritt A."/>
            <person name="Larsen D."/>
            <person name="Krusor M."/>
            <person name="Yao A.I."/>
            <person name="Wu D."/>
            <person name="Madern D."/>
            <person name="Eisen J.A."/>
            <person name="Darling A.E."/>
            <person name="Facciotti M.T."/>
        </authorList>
    </citation>
    <scope>NUCLEOTIDE SEQUENCE [LARGE SCALE GENOMIC DNA]</scope>
    <source>
        <strain evidence="5 6">DSM 10524</strain>
    </source>
</reference>
<dbReference type="GO" id="GO:0006508">
    <property type="term" value="P:proteolysis"/>
    <property type="evidence" value="ECO:0007669"/>
    <property type="project" value="UniProtKB-KW"/>
</dbReference>
<evidence type="ECO:0000313" key="5">
    <source>
        <dbReference type="EMBL" id="ELY55611.1"/>
    </source>
</evidence>
<dbReference type="EMBL" id="AOIB01000030">
    <property type="protein sequence ID" value="ELY55611.1"/>
    <property type="molecule type" value="Genomic_DNA"/>
</dbReference>
<keyword evidence="3" id="KW-0378">Hydrolase</keyword>
<dbReference type="InterPro" id="IPR001940">
    <property type="entry name" value="Peptidase_S1C"/>
</dbReference>
<protein>
    <submittedName>
        <fullName evidence="5">Peptidase S1 family protein</fullName>
    </submittedName>
</protein>
<proteinExistence type="inferred from homology"/>
<dbReference type="AlphaFoldDB" id="L9X2D0"/>
<dbReference type="SUPFAM" id="SSF50494">
    <property type="entry name" value="Trypsin-like serine proteases"/>
    <property type="match status" value="1"/>
</dbReference>
<evidence type="ECO:0000313" key="6">
    <source>
        <dbReference type="Proteomes" id="UP000011688"/>
    </source>
</evidence>
<dbReference type="Proteomes" id="UP000011688">
    <property type="component" value="Unassembled WGS sequence"/>
</dbReference>
<comment type="caution">
    <text evidence="5">The sequence shown here is derived from an EMBL/GenBank/DDBJ whole genome shotgun (WGS) entry which is preliminary data.</text>
</comment>
<sequence length="467" mass="50415">MASVEEAQSATVFINIEGAYVYPEEEGEFAATGSGFLIDPAGIAVTNDHVVTGMATLRAYIGGATDDRFNARVIGVAPCSDLAVIELDGEDFSYFEWYENEVTEGLDVWSLGYPLADPSDPEYVVTDGSVVEANIPYEHQWASVGSAIVHTATTHPGNSGGPLVAEDGRVVGVNYGGNPDLNRNLAVSVDRGRRIIARLQEGESLHSIGINGLGYRSEDGSLSGIWVVSVASGSPASRTGVQPGDIIVKMEGLSLGRDGLITEYCQILRSRYSDDVLAIQVLRLETVETLIGEINGRELEPIAAETLIEEPSEEPDVETGYSQYQTIVDETELIQVDVPVEWGDVAGDPLDVGPYLRAAPDLREFHQGFDTPGVEILASSTLKLEPDSILDQLVDADCTDLGRGSFEDERYGYQYQELGRCGGTETSLINIVGVAVDRSYVVVIQMRLVTEQDIEAVHTILSSFQVR</sequence>
<keyword evidence="6" id="KW-1185">Reference proteome</keyword>
<organism evidence="5 6">
    <name type="scientific">Natronococcus amylolyticus DSM 10524</name>
    <dbReference type="NCBI Taxonomy" id="1227497"/>
    <lineage>
        <taxon>Archaea</taxon>
        <taxon>Methanobacteriati</taxon>
        <taxon>Methanobacteriota</taxon>
        <taxon>Stenosarchaea group</taxon>
        <taxon>Halobacteria</taxon>
        <taxon>Halobacteriales</taxon>
        <taxon>Natrialbaceae</taxon>
        <taxon>Natronococcus</taxon>
    </lineage>
</organism>
<dbReference type="InterPro" id="IPR043504">
    <property type="entry name" value="Peptidase_S1_PA_chymotrypsin"/>
</dbReference>
<dbReference type="STRING" id="1227497.C491_15632"/>
<dbReference type="PANTHER" id="PTHR43343:SF3">
    <property type="entry name" value="PROTEASE DO-LIKE 8, CHLOROPLASTIC"/>
    <property type="match status" value="1"/>
</dbReference>
<comment type="similarity">
    <text evidence="1">Belongs to the peptidase S1C family.</text>
</comment>